<feature type="coiled-coil region" evidence="1">
    <location>
        <begin position="52"/>
        <end position="96"/>
    </location>
</feature>
<organism evidence="2 3">
    <name type="scientific">Mangrovicoccus algicola</name>
    <dbReference type="NCBI Taxonomy" id="2771008"/>
    <lineage>
        <taxon>Bacteria</taxon>
        <taxon>Pseudomonadati</taxon>
        <taxon>Pseudomonadota</taxon>
        <taxon>Alphaproteobacteria</taxon>
        <taxon>Rhodobacterales</taxon>
        <taxon>Paracoccaceae</taxon>
        <taxon>Mangrovicoccus</taxon>
    </lineage>
</organism>
<dbReference type="PANTHER" id="PTHR41259">
    <property type="entry name" value="DOUBLE-STRAND BREAK REPAIR RAD50 ATPASE, PUTATIVE-RELATED"/>
    <property type="match status" value="1"/>
</dbReference>
<name>A0A8J6YYP9_9RHOB</name>
<dbReference type="Proteomes" id="UP000609121">
    <property type="component" value="Unassembled WGS sequence"/>
</dbReference>
<dbReference type="PANTHER" id="PTHR41259:SF1">
    <property type="entry name" value="DOUBLE-STRAND BREAK REPAIR RAD50 ATPASE, PUTATIVE-RELATED"/>
    <property type="match status" value="1"/>
</dbReference>
<dbReference type="EMBL" id="JACVXA010000080">
    <property type="protein sequence ID" value="MBE3640252.1"/>
    <property type="molecule type" value="Genomic_DNA"/>
</dbReference>
<evidence type="ECO:0000256" key="1">
    <source>
        <dbReference type="SAM" id="Coils"/>
    </source>
</evidence>
<sequence length="381" mass="40907">PLRALREHAAARDAAGRRVETMQADRDRFAREVGALARARGIAPQDRPADTFAALQAQAAEARARAEAAATREDRIARAETERQAAAGTLRRIAQEVAAIAAVFPDPGALEDIDRLREAAGRATQLIADRARLEQLRREVTAELGVPDVAAARACLAGCTPAALEAETAACEADLARAEAALVAAIETRAGADLALARITGEDGIAALAERRATLELELEAAALEHLELSLGHALASDAIRRYRDSHRSAMMTATEGCFARLTGGAYPALMTQIEKEAEILLAVDAAGASKRAAEMSKGTRFQLYLALRAAAHEQMVAQGTRLPFFCDDIFETFDEDRTGAACQVMEEIGRRGQAIYLTHHRHVVEIAKRVCDTPPVIHEL</sequence>
<evidence type="ECO:0000313" key="3">
    <source>
        <dbReference type="Proteomes" id="UP000609121"/>
    </source>
</evidence>
<proteinExistence type="predicted"/>
<evidence type="ECO:0000313" key="2">
    <source>
        <dbReference type="EMBL" id="MBE3640252.1"/>
    </source>
</evidence>
<dbReference type="Gene3D" id="3.40.50.300">
    <property type="entry name" value="P-loop containing nucleotide triphosphate hydrolases"/>
    <property type="match status" value="1"/>
</dbReference>
<dbReference type="RefSeq" id="WP_407943774.1">
    <property type="nucleotide sequence ID" value="NZ_JACVXA010000080.1"/>
</dbReference>
<accession>A0A8J6YYP9</accession>
<gene>
    <name evidence="2" type="ORF">ICN82_18765</name>
</gene>
<dbReference type="AlphaFoldDB" id="A0A8J6YYP9"/>
<comment type="caution">
    <text evidence="2">The sequence shown here is derived from an EMBL/GenBank/DDBJ whole genome shotgun (WGS) entry which is preliminary data.</text>
</comment>
<reference evidence="2" key="1">
    <citation type="submission" date="2020-09" db="EMBL/GenBank/DDBJ databases">
        <title>A novel bacterium of genus Mangrovicoccus, isolated from South China Sea.</title>
        <authorList>
            <person name="Huang H."/>
            <person name="Mo K."/>
            <person name="Hu Y."/>
        </authorList>
    </citation>
    <scope>NUCLEOTIDE SEQUENCE</scope>
    <source>
        <strain evidence="2">HB182678</strain>
    </source>
</reference>
<evidence type="ECO:0008006" key="4">
    <source>
        <dbReference type="Google" id="ProtNLM"/>
    </source>
</evidence>
<dbReference type="SUPFAM" id="SSF52540">
    <property type="entry name" value="P-loop containing nucleoside triphosphate hydrolases"/>
    <property type="match status" value="1"/>
</dbReference>
<keyword evidence="3" id="KW-1185">Reference proteome</keyword>
<feature type="non-terminal residue" evidence="2">
    <location>
        <position position="1"/>
    </location>
</feature>
<dbReference type="InterPro" id="IPR027417">
    <property type="entry name" value="P-loop_NTPase"/>
</dbReference>
<keyword evidence="1" id="KW-0175">Coiled coil</keyword>
<protein>
    <recommendedName>
        <fullName evidence="4">Chromosome segregation protein SMC</fullName>
    </recommendedName>
</protein>